<evidence type="ECO:0000313" key="3">
    <source>
        <dbReference type="EMBL" id="TCC93608.1"/>
    </source>
</evidence>
<dbReference type="Gene3D" id="3.40.50.1110">
    <property type="entry name" value="SGNH hydrolase"/>
    <property type="match status" value="1"/>
</dbReference>
<sequence length="256" mass="28613">MKYLVFVALTLVCFSFRLKNWSEKPRKQIYLLMGQSNMAGRGVITDEYKELQHTRVLMLNANNEWVAAKHPIHFDKPKVAGVGPGLAFGAALADAFPKDSIYLVPCAVGGTSIAKWEPGAFDKSTNTHPYDDALLRIKEAMKLGKINGAIWLQGESDSNPKSAAVYLEKLTALIERVRKETNNPNLPFVVGELGQYRDNYKLINEVLHQVPQKIKLTNYVTSEGLTHKGDTTHFDSPSATTYGVRFAKEMLMLIKK</sequence>
<dbReference type="EMBL" id="SJSK01000001">
    <property type="protein sequence ID" value="TCC93608.1"/>
    <property type="molecule type" value="Genomic_DNA"/>
</dbReference>
<dbReference type="PANTHER" id="PTHR31988:SF19">
    <property type="entry name" value="9-O-ACETYL-N-ACETYLNEURAMINIC ACID DEACETYLASE-RELATED"/>
    <property type="match status" value="1"/>
</dbReference>
<dbReference type="Proteomes" id="UP000292884">
    <property type="component" value="Unassembled WGS sequence"/>
</dbReference>
<dbReference type="GO" id="GO:0016788">
    <property type="term" value="F:hydrolase activity, acting on ester bonds"/>
    <property type="evidence" value="ECO:0007669"/>
    <property type="project" value="UniProtKB-ARBA"/>
</dbReference>
<dbReference type="InterPro" id="IPR052940">
    <property type="entry name" value="Carb_Esterase_6"/>
</dbReference>
<gene>
    <name evidence="3" type="ORF">EZ428_02220</name>
</gene>
<dbReference type="SUPFAM" id="SSF52266">
    <property type="entry name" value="SGNH hydrolase"/>
    <property type="match status" value="1"/>
</dbReference>
<name>A0A4R0N1D6_9SPHI</name>
<comment type="caution">
    <text evidence="3">The sequence shown here is derived from an EMBL/GenBank/DDBJ whole genome shotgun (WGS) entry which is preliminary data.</text>
</comment>
<reference evidence="3 4" key="1">
    <citation type="submission" date="2019-02" db="EMBL/GenBank/DDBJ databases">
        <title>Pedobacter sp. RP-1-13 sp. nov., isolated from Arctic soil.</title>
        <authorList>
            <person name="Dahal R.H."/>
        </authorList>
    </citation>
    <scope>NUCLEOTIDE SEQUENCE [LARGE SCALE GENOMIC DNA]</scope>
    <source>
        <strain evidence="3 4">RP-1-13</strain>
    </source>
</reference>
<protein>
    <submittedName>
        <fullName evidence="3">Sialate O-acetylesterase</fullName>
    </submittedName>
</protein>
<dbReference type="Pfam" id="PF03629">
    <property type="entry name" value="SASA"/>
    <property type="match status" value="1"/>
</dbReference>
<keyword evidence="4" id="KW-1185">Reference proteome</keyword>
<accession>A0A4R0N1D6</accession>
<dbReference type="InterPro" id="IPR036514">
    <property type="entry name" value="SGNH_hydro_sf"/>
</dbReference>
<dbReference type="InterPro" id="IPR005181">
    <property type="entry name" value="SASA"/>
</dbReference>
<evidence type="ECO:0000313" key="4">
    <source>
        <dbReference type="Proteomes" id="UP000292884"/>
    </source>
</evidence>
<dbReference type="OrthoDB" id="9795554at2"/>
<keyword evidence="1" id="KW-0378">Hydrolase</keyword>
<dbReference type="PANTHER" id="PTHR31988">
    <property type="entry name" value="ESTERASE, PUTATIVE (DUF303)-RELATED"/>
    <property type="match status" value="1"/>
</dbReference>
<evidence type="ECO:0000259" key="2">
    <source>
        <dbReference type="Pfam" id="PF03629"/>
    </source>
</evidence>
<dbReference type="RefSeq" id="WP_131551474.1">
    <property type="nucleotide sequence ID" value="NZ_SJSK01000001.1"/>
</dbReference>
<dbReference type="AlphaFoldDB" id="A0A4R0N1D6"/>
<proteinExistence type="predicted"/>
<feature type="domain" description="Sialate O-acetylesterase" evidence="2">
    <location>
        <begin position="27"/>
        <end position="251"/>
    </location>
</feature>
<evidence type="ECO:0000256" key="1">
    <source>
        <dbReference type="ARBA" id="ARBA00022801"/>
    </source>
</evidence>
<organism evidence="3 4">
    <name type="scientific">Pedobacter frigiditerrae</name>
    <dbReference type="NCBI Taxonomy" id="2530452"/>
    <lineage>
        <taxon>Bacteria</taxon>
        <taxon>Pseudomonadati</taxon>
        <taxon>Bacteroidota</taxon>
        <taxon>Sphingobacteriia</taxon>
        <taxon>Sphingobacteriales</taxon>
        <taxon>Sphingobacteriaceae</taxon>
        <taxon>Pedobacter</taxon>
    </lineage>
</organism>